<dbReference type="AlphaFoldDB" id="A0A9R0E787"/>
<gene>
    <name evidence="2" type="primary">LOC126912326</name>
</gene>
<dbReference type="GeneID" id="126912326"/>
<evidence type="ECO:0000313" key="2">
    <source>
        <dbReference type="RefSeq" id="XP_050559975.1"/>
    </source>
</evidence>
<dbReference type="RefSeq" id="XP_050559975.1">
    <property type="nucleotide sequence ID" value="XM_050704018.1"/>
</dbReference>
<proteinExistence type="predicted"/>
<reference evidence="2" key="1">
    <citation type="submission" date="2025-08" db="UniProtKB">
        <authorList>
            <consortium name="RefSeq"/>
        </authorList>
    </citation>
    <scope>IDENTIFICATION</scope>
    <source>
        <tissue evidence="2">Whole larval tissue</tissue>
    </source>
</reference>
<sequence length="126" mass="13891">MQADTNRCPIETLRSLPIAGASWQSPSSPSLNITTSSSWNFAKCTARFTGTSQEPEVLETFIDAVQVYKECADVSDDHALRGLPMLLEGDATVWRRGTRNNVATWKDAAPCSDFAPCTGRRSRHTR</sequence>
<keyword evidence="1" id="KW-1185">Reference proteome</keyword>
<evidence type="ECO:0000313" key="1">
    <source>
        <dbReference type="Proteomes" id="UP000829999"/>
    </source>
</evidence>
<accession>A0A9R0E787</accession>
<organism evidence="1 2">
    <name type="scientific">Spodoptera frugiperda</name>
    <name type="common">Fall armyworm</name>
    <dbReference type="NCBI Taxonomy" id="7108"/>
    <lineage>
        <taxon>Eukaryota</taxon>
        <taxon>Metazoa</taxon>
        <taxon>Ecdysozoa</taxon>
        <taxon>Arthropoda</taxon>
        <taxon>Hexapoda</taxon>
        <taxon>Insecta</taxon>
        <taxon>Pterygota</taxon>
        <taxon>Neoptera</taxon>
        <taxon>Endopterygota</taxon>
        <taxon>Lepidoptera</taxon>
        <taxon>Glossata</taxon>
        <taxon>Ditrysia</taxon>
        <taxon>Noctuoidea</taxon>
        <taxon>Noctuidae</taxon>
        <taxon>Amphipyrinae</taxon>
        <taxon>Spodoptera</taxon>
    </lineage>
</organism>
<name>A0A9R0E787_SPOFR</name>
<dbReference type="OrthoDB" id="8057069at2759"/>
<dbReference type="Proteomes" id="UP000829999">
    <property type="component" value="Chromosome 25"/>
</dbReference>
<protein>
    <submittedName>
        <fullName evidence="2">Activity-regulated cytoskeleton associated protein 2-like</fullName>
    </submittedName>
</protein>